<reference evidence="1 2" key="1">
    <citation type="submission" date="2020-08" db="EMBL/GenBank/DDBJ databases">
        <title>Genomic Encyclopedia of Type Strains, Phase IV (KMG-IV): sequencing the most valuable type-strain genomes for metagenomic binning, comparative biology and taxonomic classification.</title>
        <authorList>
            <person name="Goeker M."/>
        </authorList>
    </citation>
    <scope>NUCLEOTIDE SEQUENCE [LARGE SCALE GENOMIC DNA]</scope>
    <source>
        <strain evidence="1 2">DSM 45615</strain>
    </source>
</reference>
<protein>
    <submittedName>
        <fullName evidence="1">Uncharacterized protein</fullName>
    </submittedName>
</protein>
<comment type="caution">
    <text evidence="1">The sequence shown here is derived from an EMBL/GenBank/DDBJ whole genome shotgun (WGS) entry which is preliminary data.</text>
</comment>
<gene>
    <name evidence="1" type="ORF">HNP84_005496</name>
</gene>
<dbReference type="AlphaFoldDB" id="A0A840P8Y5"/>
<proteinExistence type="predicted"/>
<dbReference type="Gene3D" id="2.160.20.10">
    <property type="entry name" value="Single-stranded right-handed beta-helix, Pectin lyase-like"/>
    <property type="match status" value="1"/>
</dbReference>
<dbReference type="InterPro" id="IPR011050">
    <property type="entry name" value="Pectin_lyase_fold/virulence"/>
</dbReference>
<evidence type="ECO:0000313" key="2">
    <source>
        <dbReference type="Proteomes" id="UP000578449"/>
    </source>
</evidence>
<accession>A0A840P8Y5</accession>
<keyword evidence="2" id="KW-1185">Reference proteome</keyword>
<dbReference type="InterPro" id="IPR012334">
    <property type="entry name" value="Pectin_lyas_fold"/>
</dbReference>
<evidence type="ECO:0000313" key="1">
    <source>
        <dbReference type="EMBL" id="MBB5135752.1"/>
    </source>
</evidence>
<organism evidence="1 2">
    <name type="scientific">Thermocatellispora tengchongensis</name>
    <dbReference type="NCBI Taxonomy" id="1073253"/>
    <lineage>
        <taxon>Bacteria</taxon>
        <taxon>Bacillati</taxon>
        <taxon>Actinomycetota</taxon>
        <taxon>Actinomycetes</taxon>
        <taxon>Streptosporangiales</taxon>
        <taxon>Streptosporangiaceae</taxon>
        <taxon>Thermocatellispora</taxon>
    </lineage>
</organism>
<dbReference type="SUPFAM" id="SSF51126">
    <property type="entry name" value="Pectin lyase-like"/>
    <property type="match status" value="1"/>
</dbReference>
<sequence length="82" mass="8878">MGPADGLRFSGMRIRNTCADGIDFSDGTRNSRVFDSIFRTTGDDSLAVWANPCLQSRCPDPPGIGRGAGCKRIARLCRSLGW</sequence>
<dbReference type="EMBL" id="JACHGN010000012">
    <property type="protein sequence ID" value="MBB5135752.1"/>
    <property type="molecule type" value="Genomic_DNA"/>
</dbReference>
<name>A0A840P8Y5_9ACTN</name>
<dbReference type="Proteomes" id="UP000578449">
    <property type="component" value="Unassembled WGS sequence"/>
</dbReference>